<keyword evidence="1" id="KW-0479">Metal-binding</keyword>
<protein>
    <submittedName>
        <fullName evidence="5">Retrovirus-related Pol polyprotein from transposon TNT 1-94</fullName>
    </submittedName>
</protein>
<dbReference type="GO" id="GO:0003676">
    <property type="term" value="F:nucleic acid binding"/>
    <property type="evidence" value="ECO:0007669"/>
    <property type="project" value="InterPro"/>
</dbReference>
<dbReference type="Pfam" id="PF07727">
    <property type="entry name" value="RVT_2"/>
    <property type="match status" value="1"/>
</dbReference>
<evidence type="ECO:0000313" key="5">
    <source>
        <dbReference type="EMBL" id="GEU39931.1"/>
    </source>
</evidence>
<evidence type="ECO:0000256" key="2">
    <source>
        <dbReference type="ARBA" id="ARBA00022801"/>
    </source>
</evidence>
<dbReference type="InterPro" id="IPR039537">
    <property type="entry name" value="Retrotran_Ty1/copia-like"/>
</dbReference>
<sequence length="1965" mass="222777">MGDEHLSTISEIESDEFIKSSVDNLFPSPRESEDEHECDVPVCDDFITFSNILFYADDDFSSTDNKSFSDEDILKEIYSNLLFDEEIISIKIDRHHFDVESDLIESMLNHDSLIISSSKIDSLLDEFTTKLILLKSIPSGIDEADCDPEEDIHLIDKLLNNWILKTCAKDFVLQSLLPQLHLGIPGHLAARLGCAKTKVATWDDLAFKLITLSSTVNVAGTSEDNKLPFVPNMPAIKDVSTFDFLSNNEDNGAVVDINNLDKKIQVSPIPTTRILKDHPLDQVIRDLKTATQTRKMLKNLEEHGFVSTIQQRTNHKDLQNYLFASLKIRIAQYFFMIDYSLWEVILNGDSPVPTQVVEGVLQPVAPTTAKQRLARKNELKAHGTLLMALPDKHQLKFNSYKDAKTLMEAIEKRFGLDQIHDRLQKLISQLEIHGVSFSQKDVNLKFLRSLPSEWKTHTLIWRNKADLEEQSFDDLFNTLKIYETKVKQSSSISTASQNLAFLSSSHTDSTTDSVIIYSFFASQSTSPQLDNEDLKQIDVDDIEEMDLRWQMAMLTIRAKRPGAAEPQRRTVPVETSTSNGFVSQCDESDCESWPPSSLYDRFQPSGGYHAVPPPYTGTFVPPKLDLVFKTTPTAVETDHLAFNVQLSPTKPVQDLSHTTRPSAPIIEDWLSESEPKALQPVSVALPNITMTHPRHDHHVVTKFKSPIRRHITRSPSSKTSNSPPRVTDVQALVVSAAQGNMSYLSKFEELNGGYVAFRGNPKGGIKKEFSVPKTSQQNGIAERKNETLIKAARTMLAYLLLPIPFWVEAVNTTCYVQNRVLVTKPNNKTPYELLHGRTPNIGFMRPFGCPVTILYTLDPLGKFQGKVDEGFLVGYSICSKAFRVFNNRTRIIQKTLHVNFLENKPNVIGTGPTWLFDIDSLTRTMNYQPVTARNQTNFGKGFQDNFDAEKVGKEVDQTYVLFPVWSASSTKPYNNEEDVAFDGKEHDFDARKPESIFILSSSSSAQSRKQDDKTKKDDKGKNASQLPNDSDMPELEDLTYSDDEDVVGAEDDFNNLESSIPVSLIPTTRIHKDHLVLQIIGDLSSTTQTRSMTRAVKDQVARIEAIRLFLAYASFMGFMVYQMDVKSAFLNGTIEEEVAWYETLATYLLENGFQRGTIDQTLFIKKQKGDILLVKQKKDGIFISQDKYVAEILRKFGLAEGKSASTPIDTEKSLLKDLDGEDVDVHTYRLISWQCKKQTVVATSSTEAEYVVQKQTALGKDSSNSLMADNLPKIVWYSTNHITLMKSWLVQKQMALGKDKSNLLMADNLQKIVWYSTYHITLMKSWLVQKQTALGQTATGKEISNPFMAGSLPKTMLTTFIHNMVAYLNKSDASKGFNQIVDFLNGSYIKYALTVNPNIYVSYIKKFWNTVVVKQTNDVTRLQALVDRKKVVITKAEIRDVLRLDDAERVDCLPNKEIFVELARMGYEKPSTKLTFYKAFFSSQWKFLIHTILQSMNAKRTLWNEFSSAMASAVICLSTGRKFNFSKYIFESLVRNVDSTSKFYMYPRFIQLLIKNQLGDLSTHTTKYTSPTLTQKVFANIRRVGKGFSGVETPLLGGMLVAGVIKEEGNAEKQVQDVVNDAAAQGDDTAVQGDDAQEPSIPSLTPPTPPPQPSQDLPSTSQGRMIDDLDKDDVVALMDDKEEEKKEEEKDEPAEVHKVVDVVTTAKLITEVVTAASETVTAAKEEKELLSEILKRNKLQSYLLIPSPRIKQGNNAQKAAKRRKLNEEIEYLKRYSEIVPNEDDDVYTEATPLARKVSVVDYELIHLNNKRHYKILRADGTHQMYVSFQTLLKNFNREDLESLWSLVKKRFSTSKPNNFFDDFLLTTLGAIFEKPNRQAQVWKNQRTIHGQVKFKNRKLLESYGVHIITFTTTQLILLVERRYPLSRFTLDQMLNVVRLRVEEQSEMYLEMLRFTRQQHHEGQLE</sequence>
<feature type="domain" description="Integrase catalytic" evidence="4">
    <location>
        <begin position="764"/>
        <end position="838"/>
    </location>
</feature>
<name>A0A6L2JS75_TANCI</name>
<feature type="region of interest" description="Disordered" evidence="3">
    <location>
        <begin position="999"/>
        <end position="1036"/>
    </location>
</feature>
<dbReference type="PANTHER" id="PTHR42648:SF32">
    <property type="entry name" value="RIBONUCLEASE H-LIKE DOMAIN, GAG-PRE-INTEGRASE DOMAIN PROTEIN-RELATED"/>
    <property type="match status" value="1"/>
</dbReference>
<evidence type="ECO:0000256" key="1">
    <source>
        <dbReference type="ARBA" id="ARBA00022723"/>
    </source>
</evidence>
<dbReference type="InterPro" id="IPR012337">
    <property type="entry name" value="RNaseH-like_sf"/>
</dbReference>
<keyword evidence="2" id="KW-0378">Hydrolase</keyword>
<dbReference type="GO" id="GO:0016787">
    <property type="term" value="F:hydrolase activity"/>
    <property type="evidence" value="ECO:0007669"/>
    <property type="project" value="UniProtKB-KW"/>
</dbReference>
<feature type="compositionally biased region" description="Basic and acidic residues" evidence="3">
    <location>
        <begin position="1008"/>
        <end position="1021"/>
    </location>
</feature>
<dbReference type="InterPro" id="IPR036397">
    <property type="entry name" value="RNaseH_sf"/>
</dbReference>
<feature type="region of interest" description="Disordered" evidence="3">
    <location>
        <begin position="560"/>
        <end position="587"/>
    </location>
</feature>
<dbReference type="PROSITE" id="PS50994">
    <property type="entry name" value="INTEGRASE"/>
    <property type="match status" value="1"/>
</dbReference>
<dbReference type="EMBL" id="BKCJ010001236">
    <property type="protein sequence ID" value="GEU39931.1"/>
    <property type="molecule type" value="Genomic_DNA"/>
</dbReference>
<dbReference type="GO" id="GO:0015074">
    <property type="term" value="P:DNA integration"/>
    <property type="evidence" value="ECO:0007669"/>
    <property type="project" value="InterPro"/>
</dbReference>
<dbReference type="Pfam" id="PF25597">
    <property type="entry name" value="SH3_retrovirus"/>
    <property type="match status" value="1"/>
</dbReference>
<dbReference type="InterPro" id="IPR013103">
    <property type="entry name" value="RVT_2"/>
</dbReference>
<feature type="compositionally biased region" description="Polar residues" evidence="3">
    <location>
        <begin position="573"/>
        <end position="582"/>
    </location>
</feature>
<dbReference type="GO" id="GO:0046872">
    <property type="term" value="F:metal ion binding"/>
    <property type="evidence" value="ECO:0007669"/>
    <property type="project" value="UniProtKB-KW"/>
</dbReference>
<dbReference type="InterPro" id="IPR001584">
    <property type="entry name" value="Integrase_cat-core"/>
</dbReference>
<evidence type="ECO:0000256" key="3">
    <source>
        <dbReference type="SAM" id="MobiDB-lite"/>
    </source>
</evidence>
<feature type="compositionally biased region" description="Pro residues" evidence="3">
    <location>
        <begin position="1644"/>
        <end position="1653"/>
    </location>
</feature>
<dbReference type="InterPro" id="IPR057670">
    <property type="entry name" value="SH3_retrovirus"/>
</dbReference>
<dbReference type="Gene3D" id="3.30.420.10">
    <property type="entry name" value="Ribonuclease H-like superfamily/Ribonuclease H"/>
    <property type="match status" value="1"/>
</dbReference>
<proteinExistence type="predicted"/>
<organism evidence="5">
    <name type="scientific">Tanacetum cinerariifolium</name>
    <name type="common">Dalmatian daisy</name>
    <name type="synonym">Chrysanthemum cinerariifolium</name>
    <dbReference type="NCBI Taxonomy" id="118510"/>
    <lineage>
        <taxon>Eukaryota</taxon>
        <taxon>Viridiplantae</taxon>
        <taxon>Streptophyta</taxon>
        <taxon>Embryophyta</taxon>
        <taxon>Tracheophyta</taxon>
        <taxon>Spermatophyta</taxon>
        <taxon>Magnoliopsida</taxon>
        <taxon>eudicotyledons</taxon>
        <taxon>Gunneridae</taxon>
        <taxon>Pentapetalae</taxon>
        <taxon>asterids</taxon>
        <taxon>campanulids</taxon>
        <taxon>Asterales</taxon>
        <taxon>Asteraceae</taxon>
        <taxon>Asteroideae</taxon>
        <taxon>Anthemideae</taxon>
        <taxon>Anthemidinae</taxon>
        <taxon>Tanacetum</taxon>
    </lineage>
</organism>
<reference evidence="5" key="1">
    <citation type="journal article" date="2019" name="Sci. Rep.">
        <title>Draft genome of Tanacetum cinerariifolium, the natural source of mosquito coil.</title>
        <authorList>
            <person name="Yamashiro T."/>
            <person name="Shiraishi A."/>
            <person name="Satake H."/>
            <person name="Nakayama K."/>
        </authorList>
    </citation>
    <scope>NUCLEOTIDE SEQUENCE</scope>
</reference>
<dbReference type="PANTHER" id="PTHR42648">
    <property type="entry name" value="TRANSPOSASE, PUTATIVE-RELATED"/>
    <property type="match status" value="1"/>
</dbReference>
<comment type="caution">
    <text evidence="5">The sequence shown here is derived from an EMBL/GenBank/DDBJ whole genome shotgun (WGS) entry which is preliminary data.</text>
</comment>
<evidence type="ECO:0000259" key="4">
    <source>
        <dbReference type="PROSITE" id="PS50994"/>
    </source>
</evidence>
<accession>A0A6L2JS75</accession>
<dbReference type="SUPFAM" id="SSF53098">
    <property type="entry name" value="Ribonuclease H-like"/>
    <property type="match status" value="1"/>
</dbReference>
<feature type="region of interest" description="Disordered" evidence="3">
    <location>
        <begin position="1628"/>
        <end position="1666"/>
    </location>
</feature>
<gene>
    <name evidence="5" type="ORF">Tci_011909</name>
</gene>